<dbReference type="RefSeq" id="WP_146900418.1">
    <property type="nucleotide sequence ID" value="NZ_BJYS01000026.1"/>
</dbReference>
<dbReference type="AlphaFoldDB" id="A0A512B1B5"/>
<dbReference type="EMBL" id="BJYS01000026">
    <property type="protein sequence ID" value="GEO05751.1"/>
    <property type="molecule type" value="Genomic_DNA"/>
</dbReference>
<dbReference type="Proteomes" id="UP000321532">
    <property type="component" value="Unassembled WGS sequence"/>
</dbReference>
<dbReference type="InterPro" id="IPR025324">
    <property type="entry name" value="DUF4230"/>
</dbReference>
<sequence>MSFLVYLLRKILPFLILVLAALFIWRSCKETILGKPEENVQVTHSTVLEKIEGLGKMELVRYNFKDVVEYKKELSRWLPNSRSVLIVAGEAVGCIDMGQITREDVAFTNDSTITIKLPAPEICYFKVDHSKSKIFAMEYTYFQDATLVDEAYKYAEKNVRQSALNAGILAETARNADKILKPMLEGMTGKTVVLVPKRKTENPVVPPKR</sequence>
<name>A0A512B1B5_9BACT</name>
<proteinExistence type="predicted"/>
<keyword evidence="1" id="KW-1133">Transmembrane helix</keyword>
<dbReference type="Pfam" id="PF14014">
    <property type="entry name" value="DUF4230"/>
    <property type="match status" value="1"/>
</dbReference>
<keyword evidence="3" id="KW-1185">Reference proteome</keyword>
<evidence type="ECO:0000256" key="1">
    <source>
        <dbReference type="SAM" id="Phobius"/>
    </source>
</evidence>
<protein>
    <recommendedName>
        <fullName evidence="4">DUF4230 domain-containing protein</fullName>
    </recommendedName>
</protein>
<accession>A0A512B1B5</accession>
<evidence type="ECO:0000313" key="3">
    <source>
        <dbReference type="Proteomes" id="UP000321532"/>
    </source>
</evidence>
<dbReference type="OrthoDB" id="791023at2"/>
<gene>
    <name evidence="2" type="ORF">AAE02nite_34150</name>
</gene>
<evidence type="ECO:0008006" key="4">
    <source>
        <dbReference type="Google" id="ProtNLM"/>
    </source>
</evidence>
<evidence type="ECO:0000313" key="2">
    <source>
        <dbReference type="EMBL" id="GEO05751.1"/>
    </source>
</evidence>
<reference evidence="2 3" key="1">
    <citation type="submission" date="2019-07" db="EMBL/GenBank/DDBJ databases">
        <title>Whole genome shotgun sequence of Adhaeribacter aerolatus NBRC 106133.</title>
        <authorList>
            <person name="Hosoyama A."/>
            <person name="Uohara A."/>
            <person name="Ohji S."/>
            <person name="Ichikawa N."/>
        </authorList>
    </citation>
    <scope>NUCLEOTIDE SEQUENCE [LARGE SCALE GENOMIC DNA]</scope>
    <source>
        <strain evidence="2 3">NBRC 106133</strain>
    </source>
</reference>
<organism evidence="2 3">
    <name type="scientific">Adhaeribacter aerolatus</name>
    <dbReference type="NCBI Taxonomy" id="670289"/>
    <lineage>
        <taxon>Bacteria</taxon>
        <taxon>Pseudomonadati</taxon>
        <taxon>Bacteroidota</taxon>
        <taxon>Cytophagia</taxon>
        <taxon>Cytophagales</taxon>
        <taxon>Hymenobacteraceae</taxon>
        <taxon>Adhaeribacter</taxon>
    </lineage>
</organism>
<comment type="caution">
    <text evidence="2">The sequence shown here is derived from an EMBL/GenBank/DDBJ whole genome shotgun (WGS) entry which is preliminary data.</text>
</comment>
<keyword evidence="1" id="KW-0472">Membrane</keyword>
<feature type="transmembrane region" description="Helical" evidence="1">
    <location>
        <begin position="6"/>
        <end position="25"/>
    </location>
</feature>
<keyword evidence="1" id="KW-0812">Transmembrane</keyword>